<feature type="transmembrane region" description="Helical" evidence="8">
    <location>
        <begin position="39"/>
        <end position="57"/>
    </location>
</feature>
<dbReference type="InterPro" id="IPR000620">
    <property type="entry name" value="EamA_dom"/>
</dbReference>
<dbReference type="PANTHER" id="PTHR22911">
    <property type="entry name" value="ACYL-MALONYL CONDENSING ENZYME-RELATED"/>
    <property type="match status" value="1"/>
</dbReference>
<evidence type="ECO:0000256" key="5">
    <source>
        <dbReference type="ARBA" id="ARBA00022692"/>
    </source>
</evidence>
<dbReference type="SUPFAM" id="SSF103481">
    <property type="entry name" value="Multidrug resistance efflux transporter EmrE"/>
    <property type="match status" value="2"/>
</dbReference>
<evidence type="ECO:0000256" key="4">
    <source>
        <dbReference type="ARBA" id="ARBA00022475"/>
    </source>
</evidence>
<keyword evidence="7 8" id="KW-0472">Membrane</keyword>
<feature type="transmembrane region" description="Helical" evidence="8">
    <location>
        <begin position="183"/>
        <end position="203"/>
    </location>
</feature>
<feature type="transmembrane region" description="Helical" evidence="8">
    <location>
        <begin position="240"/>
        <end position="264"/>
    </location>
</feature>
<feature type="transmembrane region" description="Helical" evidence="8">
    <location>
        <begin position="9"/>
        <end position="27"/>
    </location>
</feature>
<keyword evidence="6 8" id="KW-1133">Transmembrane helix</keyword>
<evidence type="ECO:0000256" key="8">
    <source>
        <dbReference type="SAM" id="Phobius"/>
    </source>
</evidence>
<dbReference type="InterPro" id="IPR037185">
    <property type="entry name" value="EmrE-like"/>
</dbReference>
<protein>
    <submittedName>
        <fullName evidence="10">EamA family transporter RarD</fullName>
    </submittedName>
</protein>
<evidence type="ECO:0000256" key="1">
    <source>
        <dbReference type="ARBA" id="ARBA00004651"/>
    </source>
</evidence>
<evidence type="ECO:0000259" key="9">
    <source>
        <dbReference type="Pfam" id="PF00892"/>
    </source>
</evidence>
<evidence type="ECO:0000256" key="2">
    <source>
        <dbReference type="ARBA" id="ARBA00007362"/>
    </source>
</evidence>
<dbReference type="Proteomes" id="UP001589833">
    <property type="component" value="Unassembled WGS sequence"/>
</dbReference>
<proteinExistence type="inferred from homology"/>
<reference evidence="10 11" key="1">
    <citation type="submission" date="2024-09" db="EMBL/GenBank/DDBJ databases">
        <authorList>
            <person name="Sun Q."/>
            <person name="Mori K."/>
        </authorList>
    </citation>
    <scope>NUCLEOTIDE SEQUENCE [LARGE SCALE GENOMIC DNA]</scope>
    <source>
        <strain evidence="10 11">NCAIM B.02301</strain>
    </source>
</reference>
<keyword evidence="5 8" id="KW-0812">Transmembrane</keyword>
<comment type="similarity">
    <text evidence="2">Belongs to the EamA transporter family.</text>
</comment>
<dbReference type="RefSeq" id="WP_390187233.1">
    <property type="nucleotide sequence ID" value="NZ_JAQQWT010000036.1"/>
</dbReference>
<name>A0ABV6NKW8_9BACI</name>
<feature type="transmembrane region" description="Helical" evidence="8">
    <location>
        <begin position="270"/>
        <end position="288"/>
    </location>
</feature>
<dbReference type="NCBIfam" id="TIGR00688">
    <property type="entry name" value="rarD"/>
    <property type="match status" value="1"/>
</dbReference>
<evidence type="ECO:0000256" key="6">
    <source>
        <dbReference type="ARBA" id="ARBA00022989"/>
    </source>
</evidence>
<feature type="transmembrane region" description="Helical" evidence="8">
    <location>
        <begin position="154"/>
        <end position="171"/>
    </location>
</feature>
<evidence type="ECO:0000313" key="10">
    <source>
        <dbReference type="EMBL" id="MFC0561386.1"/>
    </source>
</evidence>
<comment type="subcellular location">
    <subcellularLocation>
        <location evidence="1">Cell membrane</location>
        <topology evidence="1">Multi-pass membrane protein</topology>
    </subcellularLocation>
</comment>
<keyword evidence="3" id="KW-0813">Transport</keyword>
<dbReference type="PANTHER" id="PTHR22911:SF137">
    <property type="entry name" value="SOLUTE CARRIER FAMILY 35 MEMBER G2-RELATED"/>
    <property type="match status" value="1"/>
</dbReference>
<comment type="caution">
    <text evidence="10">The sequence shown here is derived from an EMBL/GenBank/DDBJ whole genome shotgun (WGS) entry which is preliminary data.</text>
</comment>
<organism evidence="10 11">
    <name type="scientific">Halalkalibacter alkalisediminis</name>
    <dbReference type="NCBI Taxonomy" id="935616"/>
    <lineage>
        <taxon>Bacteria</taxon>
        <taxon>Bacillati</taxon>
        <taxon>Bacillota</taxon>
        <taxon>Bacilli</taxon>
        <taxon>Bacillales</taxon>
        <taxon>Bacillaceae</taxon>
        <taxon>Halalkalibacter</taxon>
    </lineage>
</organism>
<gene>
    <name evidence="10" type="primary">rarD</name>
    <name evidence="10" type="ORF">ACFFH4_20815</name>
</gene>
<sequence length="308" mass="34542">MKLNNEKDGVVFAVLSFVMWGLTPIYWKFTQYISSEEILAQRVLWSFIFMLVLLIFLKKWNIYVEFVKEIIKKPKLFWSLFLASVLISSNWGIFMWAVIEGKIVEASLGQYINPLTSMLIGVIVLKERLSGSQVLAFILAGMGVVTLTLHYGVIPWISLSLALTFGFYGLAKKMIKADSTIGLALETMMITPIAIVFLTYWMFQSQIQFFDSVSTSLLLIGSGAVTVLPLLLFTMSAKKVTLSLLGILQYISPTIVLVSGVLLYNETLSQAHVIAFIFIWSALAIYTFSSITKRGKKSEVHIKNKMGA</sequence>
<evidence type="ECO:0000313" key="11">
    <source>
        <dbReference type="Proteomes" id="UP001589833"/>
    </source>
</evidence>
<evidence type="ECO:0000256" key="3">
    <source>
        <dbReference type="ARBA" id="ARBA00022448"/>
    </source>
</evidence>
<dbReference type="Pfam" id="PF00892">
    <property type="entry name" value="EamA"/>
    <property type="match status" value="1"/>
</dbReference>
<dbReference type="EMBL" id="JBHLTR010000057">
    <property type="protein sequence ID" value="MFC0561386.1"/>
    <property type="molecule type" value="Genomic_DNA"/>
</dbReference>
<dbReference type="InterPro" id="IPR004626">
    <property type="entry name" value="RarD"/>
</dbReference>
<feature type="transmembrane region" description="Helical" evidence="8">
    <location>
        <begin position="77"/>
        <end position="96"/>
    </location>
</feature>
<keyword evidence="11" id="KW-1185">Reference proteome</keyword>
<keyword evidence="4" id="KW-1003">Cell membrane</keyword>
<accession>A0ABV6NKW8</accession>
<feature type="domain" description="EamA" evidence="9">
    <location>
        <begin position="9"/>
        <end position="148"/>
    </location>
</feature>
<evidence type="ECO:0000256" key="7">
    <source>
        <dbReference type="ARBA" id="ARBA00023136"/>
    </source>
</evidence>
<feature type="transmembrane region" description="Helical" evidence="8">
    <location>
        <begin position="215"/>
        <end position="233"/>
    </location>
</feature>